<protein>
    <recommendedName>
        <fullName evidence="11">FAM69 N-terminal domain-containing protein</fullName>
    </recommendedName>
</protein>
<evidence type="ECO:0000256" key="1">
    <source>
        <dbReference type="ARBA" id="ARBA00004648"/>
    </source>
</evidence>
<comment type="similarity">
    <text evidence="2">Belongs to the DIPK family.</text>
</comment>
<evidence type="ECO:0000256" key="8">
    <source>
        <dbReference type="ARBA" id="ARBA00023157"/>
    </source>
</evidence>
<dbReference type="InterPro" id="IPR029244">
    <property type="entry name" value="FAM69_N"/>
</dbReference>
<keyword evidence="7 10" id="KW-0472">Membrane</keyword>
<gene>
    <name evidence="12" type="ORF">BaRGS_00034977</name>
</gene>
<keyword evidence="5" id="KW-0735">Signal-anchor</keyword>
<keyword evidence="8" id="KW-1015">Disulfide bond</keyword>
<dbReference type="Pfam" id="PF14875">
    <property type="entry name" value="PIP49_N"/>
    <property type="match status" value="1"/>
</dbReference>
<evidence type="ECO:0000256" key="10">
    <source>
        <dbReference type="SAM" id="Phobius"/>
    </source>
</evidence>
<sequence length="514" mass="56352">MLRQSRSPCRRWRGRCPSKRTCVLITCGIFLVSLCVPHNLRMRIYDALKCSDAEAQRELHTLCQMYRRGEVVGDMCSPLCDLAQVQFSDCAGFHAQKKVIFVTCSDVCRAGRTVPAVMKTSLKNVTESFKKPSDRNWKVENASSFLDAARELVLEHVKRYVGFLPFKADDALTLVWGDDMTQHVNDANAAWRSLGFLMDQTEFVLSRSFRNQGVFPDIYGSCGPYYLQESTPPGQLHWMTPVQESVLGLPQASWSERATIALNVLRLLQRLDARLPEPLIMCDIKGDNFGLTESGEARLLDTDEVIFNSSMSSTKGRTNACTRDHDCVYNHCDGFCDTQRGTCHMDSNYNLQLFTSSPSPVSDQPLPLPLCPDQLLASSPSPVSDQTLTSSPVSDQPLTSPPVSDQPLTSSPSPVSDQPLPSSPVSDQPLTDQPLTSYPSPVCDQPITSYPSPVCDQPLASSPSPVSDQPLTSSPSPVSDQPLASSPSPVSDQPLTSSPSLCLTSLLPLPFPCV</sequence>
<evidence type="ECO:0000256" key="5">
    <source>
        <dbReference type="ARBA" id="ARBA00022968"/>
    </source>
</evidence>
<evidence type="ECO:0000256" key="9">
    <source>
        <dbReference type="SAM" id="MobiDB-lite"/>
    </source>
</evidence>
<feature type="compositionally biased region" description="Polar residues" evidence="9">
    <location>
        <begin position="377"/>
        <end position="439"/>
    </location>
</feature>
<reference evidence="12 13" key="1">
    <citation type="journal article" date="2023" name="Sci. Data">
        <title>Genome assembly of the Korean intertidal mud-creeper Batillaria attramentaria.</title>
        <authorList>
            <person name="Patra A.K."/>
            <person name="Ho P.T."/>
            <person name="Jun S."/>
            <person name="Lee S.J."/>
            <person name="Kim Y."/>
            <person name="Won Y.J."/>
        </authorList>
    </citation>
    <scope>NUCLEOTIDE SEQUENCE [LARGE SCALE GENOMIC DNA]</scope>
    <source>
        <strain evidence="12">Wonlab-2016</strain>
    </source>
</reference>
<keyword evidence="6 10" id="KW-1133">Transmembrane helix</keyword>
<accession>A0ABD0JFW8</accession>
<evidence type="ECO:0000256" key="6">
    <source>
        <dbReference type="ARBA" id="ARBA00022989"/>
    </source>
</evidence>
<keyword evidence="4" id="KW-0256">Endoplasmic reticulum</keyword>
<evidence type="ECO:0000313" key="12">
    <source>
        <dbReference type="EMBL" id="KAK7473809.1"/>
    </source>
</evidence>
<dbReference type="Proteomes" id="UP001519460">
    <property type="component" value="Unassembled WGS sequence"/>
</dbReference>
<organism evidence="12 13">
    <name type="scientific">Batillaria attramentaria</name>
    <dbReference type="NCBI Taxonomy" id="370345"/>
    <lineage>
        <taxon>Eukaryota</taxon>
        <taxon>Metazoa</taxon>
        <taxon>Spiralia</taxon>
        <taxon>Lophotrochozoa</taxon>
        <taxon>Mollusca</taxon>
        <taxon>Gastropoda</taxon>
        <taxon>Caenogastropoda</taxon>
        <taxon>Sorbeoconcha</taxon>
        <taxon>Cerithioidea</taxon>
        <taxon>Batillariidae</taxon>
        <taxon>Batillaria</taxon>
    </lineage>
</organism>
<dbReference type="SMART" id="SM01299">
    <property type="entry name" value="PIP49_N"/>
    <property type="match status" value="1"/>
</dbReference>
<dbReference type="EMBL" id="JACVVK020000457">
    <property type="protein sequence ID" value="KAK7473809.1"/>
    <property type="molecule type" value="Genomic_DNA"/>
</dbReference>
<comment type="caution">
    <text evidence="12">The sequence shown here is derived from an EMBL/GenBank/DDBJ whole genome shotgun (WGS) entry which is preliminary data.</text>
</comment>
<dbReference type="AlphaFoldDB" id="A0ABD0JFW8"/>
<feature type="region of interest" description="Disordered" evidence="9">
    <location>
        <begin position="356"/>
        <end position="501"/>
    </location>
</feature>
<feature type="domain" description="FAM69 N-terminal" evidence="11">
    <location>
        <begin position="14"/>
        <end position="174"/>
    </location>
</feature>
<evidence type="ECO:0000259" key="11">
    <source>
        <dbReference type="SMART" id="SM01299"/>
    </source>
</evidence>
<feature type="transmembrane region" description="Helical" evidence="10">
    <location>
        <begin position="21"/>
        <end position="40"/>
    </location>
</feature>
<evidence type="ECO:0000256" key="4">
    <source>
        <dbReference type="ARBA" id="ARBA00022824"/>
    </source>
</evidence>
<dbReference type="PANTHER" id="PTHR21093">
    <property type="entry name" value="DIVERGENT PROTEIN KINASE DOMAIN 1C-RELATED"/>
    <property type="match status" value="1"/>
</dbReference>
<keyword evidence="13" id="KW-1185">Reference proteome</keyword>
<dbReference type="PANTHER" id="PTHR21093:SF2">
    <property type="entry name" value="DIVERGENT PROTEIN KINASE DOMAIN 1C"/>
    <property type="match status" value="1"/>
</dbReference>
<keyword evidence="3 10" id="KW-0812">Transmembrane</keyword>
<dbReference type="Pfam" id="PF12260">
    <property type="entry name" value="PIP49_C"/>
    <property type="match status" value="1"/>
</dbReference>
<proteinExistence type="inferred from homology"/>
<evidence type="ECO:0000256" key="3">
    <source>
        <dbReference type="ARBA" id="ARBA00022692"/>
    </source>
</evidence>
<evidence type="ECO:0000256" key="7">
    <source>
        <dbReference type="ARBA" id="ARBA00023136"/>
    </source>
</evidence>
<name>A0ABD0JFW8_9CAEN</name>
<dbReference type="InterPro" id="IPR022049">
    <property type="entry name" value="FAM69_kinase_dom"/>
</dbReference>
<feature type="compositionally biased region" description="Polar residues" evidence="9">
    <location>
        <begin position="459"/>
        <end position="493"/>
    </location>
</feature>
<comment type="subcellular location">
    <subcellularLocation>
        <location evidence="1">Endoplasmic reticulum membrane</location>
        <topology evidence="1">Single-pass type II membrane protein</topology>
    </subcellularLocation>
</comment>
<evidence type="ECO:0000256" key="2">
    <source>
        <dbReference type="ARBA" id="ARBA00006338"/>
    </source>
</evidence>
<evidence type="ECO:0000313" key="13">
    <source>
        <dbReference type="Proteomes" id="UP001519460"/>
    </source>
</evidence>
<dbReference type="GO" id="GO:0005789">
    <property type="term" value="C:endoplasmic reticulum membrane"/>
    <property type="evidence" value="ECO:0007669"/>
    <property type="project" value="UniProtKB-SubCell"/>
</dbReference>